<dbReference type="InterPro" id="IPR050131">
    <property type="entry name" value="Peptidase_S8_subtilisin-like"/>
</dbReference>
<dbReference type="InterPro" id="IPR022398">
    <property type="entry name" value="Peptidase_S8_His-AS"/>
</dbReference>
<dbReference type="InterPro" id="IPR000209">
    <property type="entry name" value="Peptidase_S8/S53_dom"/>
</dbReference>
<evidence type="ECO:0000313" key="9">
    <source>
        <dbReference type="EMBL" id="MFB9909291.1"/>
    </source>
</evidence>
<dbReference type="InterPro" id="IPR023827">
    <property type="entry name" value="Peptidase_S8_Asp-AS"/>
</dbReference>
<dbReference type="PROSITE" id="PS00137">
    <property type="entry name" value="SUBTILASE_HIS"/>
    <property type="match status" value="1"/>
</dbReference>
<evidence type="ECO:0000256" key="1">
    <source>
        <dbReference type="ARBA" id="ARBA00011073"/>
    </source>
</evidence>
<dbReference type="EMBL" id="JBHLZU010000033">
    <property type="protein sequence ID" value="MFB9909291.1"/>
    <property type="molecule type" value="Genomic_DNA"/>
</dbReference>
<feature type="domain" description="Peptidase S8/S53" evidence="8">
    <location>
        <begin position="162"/>
        <end position="445"/>
    </location>
</feature>
<dbReference type="PROSITE" id="PS00136">
    <property type="entry name" value="SUBTILASE_ASP"/>
    <property type="match status" value="1"/>
</dbReference>
<keyword evidence="7" id="KW-0732">Signal</keyword>
<feature type="active site" description="Charge relay system" evidence="5">
    <location>
        <position position="211"/>
    </location>
</feature>
<feature type="signal peptide" evidence="7">
    <location>
        <begin position="1"/>
        <end position="36"/>
    </location>
</feature>
<evidence type="ECO:0000256" key="3">
    <source>
        <dbReference type="ARBA" id="ARBA00022801"/>
    </source>
</evidence>
<dbReference type="PANTHER" id="PTHR43806:SF11">
    <property type="entry name" value="CEREVISIN-RELATED"/>
    <property type="match status" value="1"/>
</dbReference>
<evidence type="ECO:0000256" key="6">
    <source>
        <dbReference type="RuleBase" id="RU003355"/>
    </source>
</evidence>
<keyword evidence="3 5" id="KW-0378">Hydrolase</keyword>
<keyword evidence="10" id="KW-1185">Reference proteome</keyword>
<feature type="active site" description="Charge relay system" evidence="5">
    <location>
        <position position="395"/>
    </location>
</feature>
<proteinExistence type="inferred from homology"/>
<name>A0ABV6A7Z5_9PSEU</name>
<dbReference type="Gene3D" id="3.40.50.200">
    <property type="entry name" value="Peptidase S8/S53 domain"/>
    <property type="match status" value="1"/>
</dbReference>
<dbReference type="PROSITE" id="PS51892">
    <property type="entry name" value="SUBTILASE"/>
    <property type="match status" value="1"/>
</dbReference>
<dbReference type="InterPro" id="IPR023828">
    <property type="entry name" value="Peptidase_S8_Ser-AS"/>
</dbReference>
<keyword evidence="2 5" id="KW-0645">Protease</keyword>
<dbReference type="PROSITE" id="PS00138">
    <property type="entry name" value="SUBTILASE_SER"/>
    <property type="match status" value="1"/>
</dbReference>
<protein>
    <submittedName>
        <fullName evidence="9">S8 family serine peptidase</fullName>
    </submittedName>
</protein>
<comment type="caution">
    <text evidence="9">The sequence shown here is derived from an EMBL/GenBank/DDBJ whole genome shotgun (WGS) entry which is preliminary data.</text>
</comment>
<reference evidence="9 10" key="1">
    <citation type="submission" date="2024-09" db="EMBL/GenBank/DDBJ databases">
        <authorList>
            <person name="Sun Q."/>
            <person name="Mori K."/>
        </authorList>
    </citation>
    <scope>NUCLEOTIDE SEQUENCE [LARGE SCALE GENOMIC DNA]</scope>
    <source>
        <strain evidence="9 10">TBRC 7907</strain>
    </source>
</reference>
<organism evidence="9 10">
    <name type="scientific">Allokutzneria oryzae</name>
    <dbReference type="NCBI Taxonomy" id="1378989"/>
    <lineage>
        <taxon>Bacteria</taxon>
        <taxon>Bacillati</taxon>
        <taxon>Actinomycetota</taxon>
        <taxon>Actinomycetes</taxon>
        <taxon>Pseudonocardiales</taxon>
        <taxon>Pseudonocardiaceae</taxon>
        <taxon>Allokutzneria</taxon>
    </lineage>
</organism>
<accession>A0ABV6A7Z5</accession>
<feature type="chain" id="PRO_5046672749" evidence="7">
    <location>
        <begin position="37"/>
        <end position="471"/>
    </location>
</feature>
<dbReference type="SUPFAM" id="SSF52743">
    <property type="entry name" value="Subtilisin-like"/>
    <property type="match status" value="1"/>
</dbReference>
<feature type="active site" description="Charge relay system" evidence="5">
    <location>
        <position position="170"/>
    </location>
</feature>
<comment type="similarity">
    <text evidence="1 5 6">Belongs to the peptidase S8 family.</text>
</comment>
<evidence type="ECO:0000256" key="2">
    <source>
        <dbReference type="ARBA" id="ARBA00022670"/>
    </source>
</evidence>
<dbReference type="RefSeq" id="WP_377862054.1">
    <property type="nucleotide sequence ID" value="NZ_JBHLZU010000033.1"/>
</dbReference>
<evidence type="ECO:0000259" key="8">
    <source>
        <dbReference type="Pfam" id="PF00082"/>
    </source>
</evidence>
<evidence type="ECO:0000256" key="7">
    <source>
        <dbReference type="SAM" id="SignalP"/>
    </source>
</evidence>
<dbReference type="InterPro" id="IPR015500">
    <property type="entry name" value="Peptidase_S8_subtilisin-rel"/>
</dbReference>
<evidence type="ECO:0000313" key="10">
    <source>
        <dbReference type="Proteomes" id="UP001589693"/>
    </source>
</evidence>
<sequence>MPLTRGNGARGGRTRAAVTAALLAAGLLAVPGQAGAEPEQPCGIGRTLRYIVVFDQGTRAEEAQRRIDAACGETVTYYAQIGVAVAGSRDRSFTTRLGDVRAFSTQQELGGQGAAAKRKNRSRLTAAIKASPSVATTDRSGEQWDMAMIKADEAHAYSMGSRSVVVGVLDSGIDAGHPDLAAAVDPAVSAGCVSGAPDTRREAWQPSAFEHGTHVAGTIAAANDGKGTTGVAPGVRLASVKVVDDDGYVSPEAAVCGFMWAATKGMRLVNSSFTAGPWTLTCKDKGSEQWVVHEAMRRAVSYATNRGVLTIAAMGNEGTNLASTKCDALPGELRGVIGVSSIGAERVKASYSSYGLGTTDLTAPGGDHRQKPDSSNQGCVLSTVPAGYGYYCGTSMATPHVVGVAALLASRFPSAGPTALTRMLYNQAETLPCPSDYDLNGDGAQDAACSGYADYNGFYGHGLVNALNAVR</sequence>
<dbReference type="Proteomes" id="UP001589693">
    <property type="component" value="Unassembled WGS sequence"/>
</dbReference>
<dbReference type="PRINTS" id="PR00723">
    <property type="entry name" value="SUBTILISIN"/>
</dbReference>
<evidence type="ECO:0000256" key="4">
    <source>
        <dbReference type="ARBA" id="ARBA00022825"/>
    </source>
</evidence>
<dbReference type="Pfam" id="PF00082">
    <property type="entry name" value="Peptidase_S8"/>
    <property type="match status" value="1"/>
</dbReference>
<dbReference type="PANTHER" id="PTHR43806">
    <property type="entry name" value="PEPTIDASE S8"/>
    <property type="match status" value="1"/>
</dbReference>
<dbReference type="InterPro" id="IPR036852">
    <property type="entry name" value="Peptidase_S8/S53_dom_sf"/>
</dbReference>
<gene>
    <name evidence="9" type="ORF">ACFFQA_35595</name>
</gene>
<evidence type="ECO:0000256" key="5">
    <source>
        <dbReference type="PROSITE-ProRule" id="PRU01240"/>
    </source>
</evidence>
<keyword evidence="4 5" id="KW-0720">Serine protease</keyword>